<dbReference type="PROSITE" id="PS50926">
    <property type="entry name" value="TRAM"/>
    <property type="match status" value="1"/>
</dbReference>
<feature type="binding site" evidence="9 10">
    <location>
        <position position="372"/>
    </location>
    <ligand>
        <name>S-adenosyl-L-methionine</name>
        <dbReference type="ChEBI" id="CHEBI:59789"/>
    </ligand>
</feature>
<feature type="binding site" evidence="9">
    <location>
        <position position="83"/>
    </location>
    <ligand>
        <name>[4Fe-4S] cluster</name>
        <dbReference type="ChEBI" id="CHEBI:49883"/>
    </ligand>
</feature>
<dbReference type="PROSITE" id="PS51687">
    <property type="entry name" value="SAM_MT_RNA_M5U"/>
    <property type="match status" value="1"/>
</dbReference>
<protein>
    <recommendedName>
        <fullName evidence="9">23S rRNA (uracil(1939)-C(5))-methyltransferase RlmD</fullName>
        <ecNumber evidence="9">2.1.1.190</ecNumber>
    </recommendedName>
    <alternativeName>
        <fullName evidence="9">23S rRNA(m5U1939)-methyltransferase</fullName>
    </alternativeName>
</protein>
<keyword evidence="2 9" id="KW-0698">rRNA processing</keyword>
<dbReference type="STRING" id="299255.SAMN02745129_0565"/>
<keyword evidence="7 9" id="KW-0408">Iron</keyword>
<dbReference type="GO" id="GO:0051539">
    <property type="term" value="F:4 iron, 4 sulfur cluster binding"/>
    <property type="evidence" value="ECO:0007669"/>
    <property type="project" value="UniProtKB-KW"/>
</dbReference>
<dbReference type="NCBIfam" id="NF009639">
    <property type="entry name" value="PRK13168.1"/>
    <property type="match status" value="1"/>
</dbReference>
<dbReference type="InterPro" id="IPR001566">
    <property type="entry name" value="23S_rRNA_MeTrfase_RlmD"/>
</dbReference>
<dbReference type="InterPro" id="IPR029063">
    <property type="entry name" value="SAM-dependent_MTases_sf"/>
</dbReference>
<keyword evidence="4 9" id="KW-0808">Transferase</keyword>
<proteinExistence type="inferred from homology"/>
<evidence type="ECO:0000313" key="14">
    <source>
        <dbReference type="Proteomes" id="UP000184268"/>
    </source>
</evidence>
<dbReference type="SUPFAM" id="SSF53335">
    <property type="entry name" value="S-adenosyl-L-methionine-dependent methyltransferases"/>
    <property type="match status" value="1"/>
</dbReference>
<comment type="similarity">
    <text evidence="9">Belongs to the class I-like SAM-binding methyltransferase superfamily. RNA M5U methyltransferase family. RlmD subfamily.</text>
</comment>
<dbReference type="CDD" id="cd02440">
    <property type="entry name" value="AdoMet_MTases"/>
    <property type="match status" value="1"/>
</dbReference>
<reference evidence="13 14" key="1">
    <citation type="submission" date="2016-11" db="EMBL/GenBank/DDBJ databases">
        <authorList>
            <person name="Jaros S."/>
            <person name="Januszkiewicz K."/>
            <person name="Wedrychowicz H."/>
        </authorList>
    </citation>
    <scope>NUCLEOTIDE SEQUENCE [LARGE SCALE GENOMIC DNA]</scope>
    <source>
        <strain evidence="13 14">DSM 16917</strain>
    </source>
</reference>
<evidence type="ECO:0000256" key="2">
    <source>
        <dbReference type="ARBA" id="ARBA00022552"/>
    </source>
</evidence>
<keyword evidence="8 9" id="KW-0411">Iron-sulfur</keyword>
<dbReference type="EC" id="2.1.1.190" evidence="9"/>
<feature type="binding site" evidence="9">
    <location>
        <position position="352"/>
    </location>
    <ligand>
        <name>S-adenosyl-L-methionine</name>
        <dbReference type="ChEBI" id="CHEBI:59789"/>
    </ligand>
</feature>
<dbReference type="FunFam" id="2.40.50.140:FF:000097">
    <property type="entry name" value="23S rRNA (uracil(1939)-C(5))-methyltransferase RlmD"/>
    <property type="match status" value="1"/>
</dbReference>
<gene>
    <name evidence="9" type="primary">rlmD</name>
    <name evidence="13" type="ORF">SAMN02745129_0565</name>
</gene>
<keyword evidence="1 9" id="KW-0004">4Fe-4S</keyword>
<comment type="function">
    <text evidence="9">Catalyzes the formation of 5-methyl-uridine at position 1939 (m5U1939) in 23S rRNA.</text>
</comment>
<dbReference type="GO" id="GO:0003723">
    <property type="term" value="F:RNA binding"/>
    <property type="evidence" value="ECO:0007669"/>
    <property type="project" value="InterPro"/>
</dbReference>
<evidence type="ECO:0000256" key="3">
    <source>
        <dbReference type="ARBA" id="ARBA00022603"/>
    </source>
</evidence>
<feature type="binding site" evidence="9">
    <location>
        <position position="89"/>
    </location>
    <ligand>
        <name>[4Fe-4S] cluster</name>
        <dbReference type="ChEBI" id="CHEBI:49883"/>
    </ligand>
</feature>
<feature type="binding site" evidence="9 10">
    <location>
        <position position="304"/>
    </location>
    <ligand>
        <name>S-adenosyl-L-methionine</name>
        <dbReference type="ChEBI" id="CHEBI:59789"/>
    </ligand>
</feature>
<accession>A0A1M5ZTP9</accession>
<feature type="domain" description="TRAM" evidence="12">
    <location>
        <begin position="12"/>
        <end position="70"/>
    </location>
</feature>
<dbReference type="GO" id="GO:0070041">
    <property type="term" value="F:rRNA (uridine-C5-)-methyltransferase activity"/>
    <property type="evidence" value="ECO:0007669"/>
    <property type="project" value="UniProtKB-UniRule"/>
</dbReference>
<dbReference type="InterPro" id="IPR010280">
    <property type="entry name" value="U5_MeTrfase_fam"/>
</dbReference>
<dbReference type="Gene3D" id="3.40.50.150">
    <property type="entry name" value="Vaccinia Virus protein VP39"/>
    <property type="match status" value="1"/>
</dbReference>
<dbReference type="RefSeq" id="WP_067665995.1">
    <property type="nucleotide sequence ID" value="NZ_FQXG01000016.1"/>
</dbReference>
<evidence type="ECO:0000256" key="6">
    <source>
        <dbReference type="ARBA" id="ARBA00022723"/>
    </source>
</evidence>
<dbReference type="AlphaFoldDB" id="A0A1M5ZTP9"/>
<feature type="active site" evidence="11">
    <location>
        <position position="398"/>
    </location>
</feature>
<feature type="binding site" evidence="9">
    <location>
        <position position="92"/>
    </location>
    <ligand>
        <name>[4Fe-4S] cluster</name>
        <dbReference type="ChEBI" id="CHEBI:49883"/>
    </ligand>
</feature>
<dbReference type="EMBL" id="FQXG01000016">
    <property type="protein sequence ID" value="SHI27572.1"/>
    <property type="molecule type" value="Genomic_DNA"/>
</dbReference>
<dbReference type="PANTHER" id="PTHR11061">
    <property type="entry name" value="RNA M5U METHYLTRANSFERASE"/>
    <property type="match status" value="1"/>
</dbReference>
<feature type="binding site" evidence="9">
    <location>
        <position position="309"/>
    </location>
    <ligand>
        <name>S-adenosyl-L-methionine</name>
        <dbReference type="ChEBI" id="CHEBI:59789"/>
    </ligand>
</feature>
<evidence type="ECO:0000256" key="8">
    <source>
        <dbReference type="ARBA" id="ARBA00023014"/>
    </source>
</evidence>
<feature type="binding site" evidence="9">
    <location>
        <position position="168"/>
    </location>
    <ligand>
        <name>[4Fe-4S] cluster</name>
        <dbReference type="ChEBI" id="CHEBI:49883"/>
    </ligand>
</feature>
<dbReference type="Pfam" id="PF05958">
    <property type="entry name" value="tRNA_U5-meth_tr"/>
    <property type="match status" value="2"/>
</dbReference>
<dbReference type="Proteomes" id="UP000184268">
    <property type="component" value="Unassembled WGS sequence"/>
</dbReference>
<dbReference type="GO" id="GO:0070475">
    <property type="term" value="P:rRNA base methylation"/>
    <property type="evidence" value="ECO:0007669"/>
    <property type="project" value="TreeGrafter"/>
</dbReference>
<name>A0A1M5ZTP9_9GAMM</name>
<keyword evidence="14" id="KW-1185">Reference proteome</keyword>
<sequence>MAQFYSAKSKKTKILPKSIEVRVDAMDHQGNGVANHQGKVVFVKQLLPGERGRVRLVKDKHRFAEGQLEKRLDSHPERVAPHCPYFSRCGGCNLQYASVAGQHQFKQQALQDLLTHKLGAVPPLAPVISGPDWHYRRRARIGVRRVKGALLMGFRQEGTNRLTDIDYCPVLAAPLSSLIQPLKTLLAELPLANQVGHLDLLLAEEGPVVVLRLLRDPSREERQALAQFAQHQAVTLLWQGDDAVRTLENAEPLPMHYSLGGDRPQPAFLPGDFFQVNDQVNQGMISQAIQWLAPQADEVGLDLFCGGGNFTFALAPLSRRVIGVEGVEAMVVRGRRRAQVLGLDNVEFHGADLNSDEPDPSWQRTVDWVLLDPARAGACGALDWLTALKPKRILYVSCNPLSLSKDAKVLLQKGYSLQRLGLIEMFPHTHHLESMALFVPAKP</sequence>
<dbReference type="SUPFAM" id="SSF50249">
    <property type="entry name" value="Nucleic acid-binding proteins"/>
    <property type="match status" value="1"/>
</dbReference>
<dbReference type="Pfam" id="PF01938">
    <property type="entry name" value="TRAM"/>
    <property type="match status" value="1"/>
</dbReference>
<evidence type="ECO:0000256" key="5">
    <source>
        <dbReference type="ARBA" id="ARBA00022691"/>
    </source>
</evidence>
<organism evidence="13 14">
    <name type="scientific">Ferrimonas marina</name>
    <dbReference type="NCBI Taxonomy" id="299255"/>
    <lineage>
        <taxon>Bacteria</taxon>
        <taxon>Pseudomonadati</taxon>
        <taxon>Pseudomonadota</taxon>
        <taxon>Gammaproteobacteria</taxon>
        <taxon>Alteromonadales</taxon>
        <taxon>Ferrimonadaceae</taxon>
        <taxon>Ferrimonas</taxon>
    </lineage>
</organism>
<dbReference type="Gene3D" id="2.40.50.1070">
    <property type="match status" value="1"/>
</dbReference>
<dbReference type="PROSITE" id="PS01230">
    <property type="entry name" value="TRMA_1"/>
    <property type="match status" value="1"/>
</dbReference>
<dbReference type="GO" id="GO:0005506">
    <property type="term" value="F:iron ion binding"/>
    <property type="evidence" value="ECO:0007669"/>
    <property type="project" value="UniProtKB-UniRule"/>
</dbReference>
<evidence type="ECO:0000256" key="4">
    <source>
        <dbReference type="ARBA" id="ARBA00022679"/>
    </source>
</evidence>
<dbReference type="InterPro" id="IPR012340">
    <property type="entry name" value="NA-bd_OB-fold"/>
</dbReference>
<keyword evidence="6 9" id="KW-0479">Metal-binding</keyword>
<dbReference type="Gene3D" id="2.40.50.140">
    <property type="entry name" value="Nucleic acid-binding proteins"/>
    <property type="match status" value="1"/>
</dbReference>
<dbReference type="OrthoDB" id="9804590at2"/>
<dbReference type="HAMAP" id="MF_01010">
    <property type="entry name" value="23SrRNA_methyltr_RlmD"/>
    <property type="match status" value="1"/>
</dbReference>
<comment type="catalytic activity">
    <reaction evidence="9">
        <text>uridine(1939) in 23S rRNA + S-adenosyl-L-methionine = 5-methyluridine(1939) in 23S rRNA + S-adenosyl-L-homocysteine + H(+)</text>
        <dbReference type="Rhea" id="RHEA:42908"/>
        <dbReference type="Rhea" id="RHEA-COMP:10278"/>
        <dbReference type="Rhea" id="RHEA-COMP:10279"/>
        <dbReference type="ChEBI" id="CHEBI:15378"/>
        <dbReference type="ChEBI" id="CHEBI:57856"/>
        <dbReference type="ChEBI" id="CHEBI:59789"/>
        <dbReference type="ChEBI" id="CHEBI:65315"/>
        <dbReference type="ChEBI" id="CHEBI:74447"/>
        <dbReference type="EC" id="2.1.1.190"/>
    </reaction>
</comment>
<evidence type="ECO:0000256" key="7">
    <source>
        <dbReference type="ARBA" id="ARBA00023004"/>
    </source>
</evidence>
<feature type="binding site" evidence="9 10">
    <location>
        <position position="275"/>
    </location>
    <ligand>
        <name>S-adenosyl-L-methionine</name>
        <dbReference type="ChEBI" id="CHEBI:59789"/>
    </ligand>
</feature>
<evidence type="ECO:0000256" key="1">
    <source>
        <dbReference type="ARBA" id="ARBA00022485"/>
    </source>
</evidence>
<evidence type="ECO:0000313" key="13">
    <source>
        <dbReference type="EMBL" id="SHI27572.1"/>
    </source>
</evidence>
<dbReference type="InterPro" id="IPR030390">
    <property type="entry name" value="MeTrfase_TrmA_AS"/>
</dbReference>
<keyword evidence="3 9" id="KW-0489">Methyltransferase</keyword>
<dbReference type="PANTHER" id="PTHR11061:SF49">
    <property type="entry name" value="23S RRNA (URACIL(1939)-C(5))-METHYLTRANSFERASE RLMD"/>
    <property type="match status" value="1"/>
</dbReference>
<evidence type="ECO:0000256" key="11">
    <source>
        <dbReference type="PROSITE-ProRule" id="PRU10015"/>
    </source>
</evidence>
<keyword evidence="5 9" id="KW-0949">S-adenosyl-L-methionine</keyword>
<evidence type="ECO:0000259" key="12">
    <source>
        <dbReference type="PROSITE" id="PS50926"/>
    </source>
</evidence>
<feature type="active site" description="Nucleophile" evidence="9 10">
    <location>
        <position position="398"/>
    </location>
</feature>
<feature type="binding site" evidence="9 10">
    <location>
        <position position="325"/>
    </location>
    <ligand>
        <name>S-adenosyl-L-methionine</name>
        <dbReference type="ChEBI" id="CHEBI:59789"/>
    </ligand>
</feature>
<evidence type="ECO:0000256" key="10">
    <source>
        <dbReference type="PROSITE-ProRule" id="PRU01024"/>
    </source>
</evidence>
<dbReference type="InterPro" id="IPR002792">
    <property type="entry name" value="TRAM_dom"/>
</dbReference>
<evidence type="ECO:0000256" key="9">
    <source>
        <dbReference type="HAMAP-Rule" id="MF_01010"/>
    </source>
</evidence>